<organism evidence="1 2">
    <name type="scientific">Plakobranchus ocellatus</name>
    <dbReference type="NCBI Taxonomy" id="259542"/>
    <lineage>
        <taxon>Eukaryota</taxon>
        <taxon>Metazoa</taxon>
        <taxon>Spiralia</taxon>
        <taxon>Lophotrochozoa</taxon>
        <taxon>Mollusca</taxon>
        <taxon>Gastropoda</taxon>
        <taxon>Heterobranchia</taxon>
        <taxon>Euthyneura</taxon>
        <taxon>Panpulmonata</taxon>
        <taxon>Sacoglossa</taxon>
        <taxon>Placobranchoidea</taxon>
        <taxon>Plakobranchidae</taxon>
        <taxon>Plakobranchus</taxon>
    </lineage>
</organism>
<protein>
    <submittedName>
        <fullName evidence="1">Uncharacterized protein</fullName>
    </submittedName>
</protein>
<proteinExistence type="predicted"/>
<reference evidence="1 2" key="1">
    <citation type="journal article" date="2021" name="Elife">
        <title>Chloroplast acquisition without the gene transfer in kleptoplastic sea slugs, Plakobranchus ocellatus.</title>
        <authorList>
            <person name="Maeda T."/>
            <person name="Takahashi S."/>
            <person name="Yoshida T."/>
            <person name="Shimamura S."/>
            <person name="Takaki Y."/>
            <person name="Nagai Y."/>
            <person name="Toyoda A."/>
            <person name="Suzuki Y."/>
            <person name="Arimoto A."/>
            <person name="Ishii H."/>
            <person name="Satoh N."/>
            <person name="Nishiyama T."/>
            <person name="Hasebe M."/>
            <person name="Maruyama T."/>
            <person name="Minagawa J."/>
            <person name="Obokata J."/>
            <person name="Shigenobu S."/>
        </authorList>
    </citation>
    <scope>NUCLEOTIDE SEQUENCE [LARGE SCALE GENOMIC DNA]</scope>
</reference>
<evidence type="ECO:0000313" key="2">
    <source>
        <dbReference type="Proteomes" id="UP000735302"/>
    </source>
</evidence>
<comment type="caution">
    <text evidence="1">The sequence shown here is derived from an EMBL/GenBank/DDBJ whole genome shotgun (WGS) entry which is preliminary data.</text>
</comment>
<name>A0AAV4DYB4_9GAST</name>
<gene>
    <name evidence="1" type="ORF">PoB_007585300</name>
</gene>
<dbReference type="Proteomes" id="UP000735302">
    <property type="component" value="Unassembled WGS sequence"/>
</dbReference>
<accession>A0AAV4DYB4</accession>
<keyword evidence="2" id="KW-1185">Reference proteome</keyword>
<evidence type="ECO:0000313" key="1">
    <source>
        <dbReference type="EMBL" id="GFO49348.1"/>
    </source>
</evidence>
<dbReference type="EMBL" id="BLXT01008474">
    <property type="protein sequence ID" value="GFO49348.1"/>
    <property type="molecule type" value="Genomic_DNA"/>
</dbReference>
<sequence length="113" mass="12677">MRRTQSDSEVSDVINRGVGNYTNCNKFDYIIDAKVYFRSYNTTSESVLKLPAISNSHNHKDSGNVISTNSNRTDPGIIIKSETILVVTATTETQICQDVNGFKRPLDCNNKWT</sequence>
<dbReference type="AlphaFoldDB" id="A0AAV4DYB4"/>